<accession>A0A3B1D653</accession>
<organism evidence="1">
    <name type="scientific">hydrothermal vent metagenome</name>
    <dbReference type="NCBI Taxonomy" id="652676"/>
    <lineage>
        <taxon>unclassified sequences</taxon>
        <taxon>metagenomes</taxon>
        <taxon>ecological metagenomes</taxon>
    </lineage>
</organism>
<dbReference type="PANTHER" id="PTHR43300">
    <property type="entry name" value="ACETYLTRANSFERASE"/>
    <property type="match status" value="1"/>
</dbReference>
<dbReference type="Gene3D" id="2.160.10.10">
    <property type="entry name" value="Hexapeptide repeat proteins"/>
    <property type="match status" value="1"/>
</dbReference>
<dbReference type="InterPro" id="IPR050179">
    <property type="entry name" value="Trans_hexapeptide_repeat"/>
</dbReference>
<name>A0A3B1D653_9ZZZZ</name>
<sequence length="188" mass="20370">MKFFKHEKSLVEAEAKIGKGTRVWAFTQIQNGAIVGEGCNVCNGGFIEKGAVIGNHVTIKHNVSIFDGVTIEDEVFIGSNIAFINDRNPRSHCKEEWFLEKTVIKKGATLGANVVVLCGVTVGAYAMVGAGCVVTKDVLAHHIVCGNPGIFSGYACFCGQKINKNLECSCGEKFLVKNKQLKRMKECV</sequence>
<keyword evidence="1" id="KW-0808">Transferase</keyword>
<evidence type="ECO:0000313" key="1">
    <source>
        <dbReference type="EMBL" id="VAX36172.1"/>
    </source>
</evidence>
<keyword evidence="1" id="KW-0012">Acyltransferase</keyword>
<dbReference type="PANTHER" id="PTHR43300:SF4">
    <property type="entry name" value="ACYL-[ACYL-CARRIER-PROTEIN]--UDP-N-ACETYLGLUCOSAMINE O-ACYLTRANSFERASE"/>
    <property type="match status" value="1"/>
</dbReference>
<dbReference type="InterPro" id="IPR001451">
    <property type="entry name" value="Hexapep"/>
</dbReference>
<dbReference type="CDD" id="cd03358">
    <property type="entry name" value="LbH_WxcM_N_like"/>
    <property type="match status" value="1"/>
</dbReference>
<dbReference type="AlphaFoldDB" id="A0A3B1D653"/>
<dbReference type="Pfam" id="PF00132">
    <property type="entry name" value="Hexapep"/>
    <property type="match status" value="2"/>
</dbReference>
<dbReference type="SUPFAM" id="SSF51161">
    <property type="entry name" value="Trimeric LpxA-like enzymes"/>
    <property type="match status" value="1"/>
</dbReference>
<proteinExistence type="predicted"/>
<dbReference type="EMBL" id="UOGJ01000083">
    <property type="protein sequence ID" value="VAX36172.1"/>
    <property type="molecule type" value="Genomic_DNA"/>
</dbReference>
<dbReference type="InterPro" id="IPR011004">
    <property type="entry name" value="Trimer_LpxA-like_sf"/>
</dbReference>
<dbReference type="EC" id="2.3.1.201" evidence="1"/>
<gene>
    <name evidence="1" type="ORF">MNBD_UNCLBAC01-455</name>
</gene>
<reference evidence="1" key="1">
    <citation type="submission" date="2018-06" db="EMBL/GenBank/DDBJ databases">
        <authorList>
            <person name="Zhirakovskaya E."/>
        </authorList>
    </citation>
    <scope>NUCLEOTIDE SEQUENCE</scope>
</reference>
<protein>
    <submittedName>
        <fullName evidence="1">UDP-2-acetamido-3-amino-2,3-dideoxy-D-glucuronic acid acetyltransferase</fullName>
        <ecNumber evidence="1">2.3.1.201</ecNumber>
    </submittedName>
</protein>
<dbReference type="GO" id="GO:0016746">
    <property type="term" value="F:acyltransferase activity"/>
    <property type="evidence" value="ECO:0007669"/>
    <property type="project" value="UniProtKB-KW"/>
</dbReference>